<dbReference type="AlphaFoldDB" id="A0A369JTL5"/>
<accession>A0A369JTL5</accession>
<gene>
    <name evidence="1" type="ORF">Hypma_008153</name>
</gene>
<evidence type="ECO:0008006" key="3">
    <source>
        <dbReference type="Google" id="ProtNLM"/>
    </source>
</evidence>
<evidence type="ECO:0000313" key="2">
    <source>
        <dbReference type="Proteomes" id="UP000076154"/>
    </source>
</evidence>
<reference evidence="1" key="1">
    <citation type="submission" date="2018-04" db="EMBL/GenBank/DDBJ databases">
        <title>Whole genome sequencing of Hypsizygus marmoreus.</title>
        <authorList>
            <person name="Choi I.-G."/>
            <person name="Min B."/>
            <person name="Kim J.-G."/>
            <person name="Kim S."/>
            <person name="Oh Y.-L."/>
            <person name="Kong W.-S."/>
            <person name="Park H."/>
            <person name="Jeong J."/>
            <person name="Song E.-S."/>
        </authorList>
    </citation>
    <scope>NUCLEOTIDE SEQUENCE [LARGE SCALE GENOMIC DNA]</scope>
    <source>
        <strain evidence="1">51987-8</strain>
    </source>
</reference>
<proteinExistence type="predicted"/>
<comment type="caution">
    <text evidence="1">The sequence shown here is derived from an EMBL/GenBank/DDBJ whole genome shotgun (WGS) entry which is preliminary data.</text>
</comment>
<evidence type="ECO:0000313" key="1">
    <source>
        <dbReference type="EMBL" id="RDB24692.1"/>
    </source>
</evidence>
<name>A0A369JTL5_HYPMA</name>
<dbReference type="STRING" id="39966.A0A369JTL5"/>
<protein>
    <recommendedName>
        <fullName evidence="3">Retrotransposon gag domain-containing protein</fullName>
    </recommendedName>
</protein>
<dbReference type="OrthoDB" id="2369050at2759"/>
<dbReference type="InParanoid" id="A0A369JTL5"/>
<keyword evidence="2" id="KW-1185">Reference proteome</keyword>
<organism evidence="1 2">
    <name type="scientific">Hypsizygus marmoreus</name>
    <name type="common">White beech mushroom</name>
    <name type="synonym">Agaricus marmoreus</name>
    <dbReference type="NCBI Taxonomy" id="39966"/>
    <lineage>
        <taxon>Eukaryota</taxon>
        <taxon>Fungi</taxon>
        <taxon>Dikarya</taxon>
        <taxon>Basidiomycota</taxon>
        <taxon>Agaricomycotina</taxon>
        <taxon>Agaricomycetes</taxon>
        <taxon>Agaricomycetidae</taxon>
        <taxon>Agaricales</taxon>
        <taxon>Tricholomatineae</taxon>
        <taxon>Lyophyllaceae</taxon>
        <taxon>Hypsizygus</taxon>
    </lineage>
</organism>
<dbReference type="EMBL" id="LUEZ02000041">
    <property type="protein sequence ID" value="RDB24692.1"/>
    <property type="molecule type" value="Genomic_DNA"/>
</dbReference>
<dbReference type="Proteomes" id="UP000076154">
    <property type="component" value="Unassembled WGS sequence"/>
</dbReference>
<sequence length="119" mass="14044">MSTFSKPSADAIIIHTSMSHSPVFTAEKITLQNIDEFYMGCLRFFVHKRILPHEKVEMVMWNLKHPGMQDWICVNYNAVSDLTFKEFIALLKTKFLKKGWQNQIHQKVIRLQGSQNFWE</sequence>